<gene>
    <name evidence="1" type="ORF">HV819_03735</name>
</gene>
<accession>A0ABX2N8U8</accession>
<evidence type="ECO:0000313" key="2">
    <source>
        <dbReference type="Proteomes" id="UP000540919"/>
    </source>
</evidence>
<proteinExistence type="predicted"/>
<keyword evidence="2" id="KW-1185">Reference proteome</keyword>
<evidence type="ECO:0000313" key="1">
    <source>
        <dbReference type="EMBL" id="NVF11103.1"/>
    </source>
</evidence>
<dbReference type="RefSeq" id="WP_176269543.1">
    <property type="nucleotide sequence ID" value="NZ_JABVBA010000003.1"/>
</dbReference>
<organism evidence="1 2">
    <name type="scientific">Anaerococcus faecalis</name>
    <dbReference type="NCBI Taxonomy" id="2742993"/>
    <lineage>
        <taxon>Bacteria</taxon>
        <taxon>Bacillati</taxon>
        <taxon>Bacillota</taxon>
        <taxon>Tissierellia</taxon>
        <taxon>Tissierellales</taxon>
        <taxon>Peptoniphilaceae</taxon>
        <taxon>Anaerococcus</taxon>
    </lineage>
</organism>
<reference evidence="1 2" key="1">
    <citation type="submission" date="2020-06" db="EMBL/GenBank/DDBJ databases">
        <title>Anaerococcus sp. nov., isolated form swine feces.</title>
        <authorList>
            <person name="Yu S."/>
        </authorList>
    </citation>
    <scope>NUCLEOTIDE SEQUENCE [LARGE SCALE GENOMIC DNA]</scope>
    <source>
        <strain evidence="1 2">AGMB00486</strain>
    </source>
</reference>
<comment type="caution">
    <text evidence="1">The sequence shown here is derived from an EMBL/GenBank/DDBJ whole genome shotgun (WGS) entry which is preliminary data.</text>
</comment>
<protein>
    <recommendedName>
        <fullName evidence="3">Site-specific DNA-methyltransferase (adenine-specific)</fullName>
    </recommendedName>
</protein>
<sequence>MDLTEDTNDIFNSVEIKGGICYFISSNKHIGELDFIKHTNGNSIHKKRELFIKGIDVILTDEYQFSILKKVKKEEFRPLTEITKGRNAFGIIGKQSVVEKVASIYMFKGACELRCKANEIRYIIEDKIKKNVDIFNSYKVFISKSAGAPHTDKKVIGQPYIGEKKSACTDSLIPIGKFETIEEAQNLKKYLESKFLRFMVTLVKSSQNTTQIVYRFVPLQDFTSESDIDWTKSINEIDEQLFDKYNLSNEEREHIKSSIKDM</sequence>
<name>A0ABX2N8U8_9FIRM</name>
<evidence type="ECO:0008006" key="3">
    <source>
        <dbReference type="Google" id="ProtNLM"/>
    </source>
</evidence>
<dbReference type="Proteomes" id="UP000540919">
    <property type="component" value="Unassembled WGS sequence"/>
</dbReference>
<dbReference type="EMBL" id="JABVBA010000003">
    <property type="protein sequence ID" value="NVF11103.1"/>
    <property type="molecule type" value="Genomic_DNA"/>
</dbReference>